<keyword evidence="8 13" id="KW-0235">DNA replication</keyword>
<comment type="similarity">
    <text evidence="2 13">Belongs to the DNA polymerase type-C family. DnaE2 subfamily.</text>
</comment>
<dbReference type="InterPro" id="IPR003141">
    <property type="entry name" value="Pol/His_phosphatase_N"/>
</dbReference>
<dbReference type="EC" id="2.7.7.7" evidence="3 13"/>
<evidence type="ECO:0000313" key="17">
    <source>
        <dbReference type="Proteomes" id="UP000628854"/>
    </source>
</evidence>
<keyword evidence="9 13" id="KW-0227">DNA damage</keyword>
<organism evidence="16 17">
    <name type="scientific">Henriciella pelagia</name>
    <dbReference type="NCBI Taxonomy" id="1977912"/>
    <lineage>
        <taxon>Bacteria</taxon>
        <taxon>Pseudomonadati</taxon>
        <taxon>Pseudomonadota</taxon>
        <taxon>Alphaproteobacteria</taxon>
        <taxon>Hyphomonadales</taxon>
        <taxon>Hyphomonadaceae</taxon>
        <taxon>Henriciella</taxon>
    </lineage>
</organism>
<dbReference type="RefSeq" id="WP_084393084.1">
    <property type="nucleotide sequence ID" value="NZ_BMKF01000002.1"/>
</dbReference>
<evidence type="ECO:0000256" key="5">
    <source>
        <dbReference type="ARBA" id="ARBA00022490"/>
    </source>
</evidence>
<evidence type="ECO:0000259" key="15">
    <source>
        <dbReference type="SMART" id="SM00481"/>
    </source>
</evidence>
<dbReference type="NCBIfam" id="TIGR00594">
    <property type="entry name" value="polc"/>
    <property type="match status" value="1"/>
</dbReference>
<dbReference type="Pfam" id="PF14579">
    <property type="entry name" value="HHH_6"/>
    <property type="match status" value="1"/>
</dbReference>
<dbReference type="SUPFAM" id="SSF89550">
    <property type="entry name" value="PHP domain-like"/>
    <property type="match status" value="1"/>
</dbReference>
<keyword evidence="11 13" id="KW-0234">DNA repair</keyword>
<keyword evidence="7 13" id="KW-0548">Nucleotidyltransferase</keyword>
<accession>A0ABQ1JFP3</accession>
<evidence type="ECO:0000256" key="1">
    <source>
        <dbReference type="ARBA" id="ARBA00004496"/>
    </source>
</evidence>
<dbReference type="Gene3D" id="3.20.20.140">
    <property type="entry name" value="Metal-dependent hydrolases"/>
    <property type="match status" value="1"/>
</dbReference>
<evidence type="ECO:0000256" key="4">
    <source>
        <dbReference type="ARBA" id="ARBA00017273"/>
    </source>
</evidence>
<dbReference type="PANTHER" id="PTHR32294:SF4">
    <property type="entry name" value="ERROR-PRONE DNA POLYMERASE"/>
    <property type="match status" value="1"/>
</dbReference>
<dbReference type="EMBL" id="BMKF01000002">
    <property type="protein sequence ID" value="GGB67802.1"/>
    <property type="molecule type" value="Genomic_DNA"/>
</dbReference>
<evidence type="ECO:0000256" key="14">
    <source>
        <dbReference type="SAM" id="MobiDB-lite"/>
    </source>
</evidence>
<dbReference type="InterPro" id="IPR011708">
    <property type="entry name" value="DNA_pol3_alpha_NTPase_dom"/>
</dbReference>
<evidence type="ECO:0000313" key="16">
    <source>
        <dbReference type="EMBL" id="GGB67802.1"/>
    </source>
</evidence>
<dbReference type="NCBIfam" id="NF004225">
    <property type="entry name" value="PRK05672.1"/>
    <property type="match status" value="1"/>
</dbReference>
<evidence type="ECO:0000256" key="3">
    <source>
        <dbReference type="ARBA" id="ARBA00012417"/>
    </source>
</evidence>
<evidence type="ECO:0000256" key="6">
    <source>
        <dbReference type="ARBA" id="ARBA00022679"/>
    </source>
</evidence>
<dbReference type="Pfam" id="PF01336">
    <property type="entry name" value="tRNA_anti-codon"/>
    <property type="match status" value="1"/>
</dbReference>
<comment type="caution">
    <text evidence="16">The sequence shown here is derived from an EMBL/GenBank/DDBJ whole genome shotgun (WGS) entry which is preliminary data.</text>
</comment>
<evidence type="ECO:0000256" key="12">
    <source>
        <dbReference type="ARBA" id="ARBA00049244"/>
    </source>
</evidence>
<dbReference type="HAMAP" id="MF_01902">
    <property type="entry name" value="DNApol_error_prone"/>
    <property type="match status" value="1"/>
</dbReference>
<protein>
    <recommendedName>
        <fullName evidence="4 13">Error-prone DNA polymerase</fullName>
        <ecNumber evidence="3 13">2.7.7.7</ecNumber>
    </recommendedName>
</protein>
<evidence type="ECO:0000256" key="9">
    <source>
        <dbReference type="ARBA" id="ARBA00022763"/>
    </source>
</evidence>
<proteinExistence type="inferred from homology"/>
<evidence type="ECO:0000256" key="2">
    <source>
        <dbReference type="ARBA" id="ARBA00007391"/>
    </source>
</evidence>
<dbReference type="InterPro" id="IPR029460">
    <property type="entry name" value="DNAPol_HHH"/>
</dbReference>
<name>A0ABQ1JFP3_9PROT</name>
<dbReference type="Proteomes" id="UP000628854">
    <property type="component" value="Unassembled WGS sequence"/>
</dbReference>
<dbReference type="CDD" id="cd07434">
    <property type="entry name" value="PHP_PolIIIA_DnaE2"/>
    <property type="match status" value="1"/>
</dbReference>
<reference evidence="17" key="1">
    <citation type="journal article" date="2019" name="Int. J. Syst. Evol. Microbiol.">
        <title>The Global Catalogue of Microorganisms (GCM) 10K type strain sequencing project: providing services to taxonomists for standard genome sequencing and annotation.</title>
        <authorList>
            <consortium name="The Broad Institute Genomics Platform"/>
            <consortium name="The Broad Institute Genome Sequencing Center for Infectious Disease"/>
            <person name="Wu L."/>
            <person name="Ma J."/>
        </authorList>
    </citation>
    <scope>NUCLEOTIDE SEQUENCE [LARGE SCALE GENOMIC DNA]</scope>
    <source>
        <strain evidence="17">CGMCC 1.15928</strain>
    </source>
</reference>
<keyword evidence="10 13" id="KW-0239">DNA-directed DNA polymerase</keyword>
<evidence type="ECO:0000256" key="13">
    <source>
        <dbReference type="HAMAP-Rule" id="MF_01902"/>
    </source>
</evidence>
<comment type="catalytic activity">
    <reaction evidence="12 13">
        <text>DNA(n) + a 2'-deoxyribonucleoside 5'-triphosphate = DNA(n+1) + diphosphate</text>
        <dbReference type="Rhea" id="RHEA:22508"/>
        <dbReference type="Rhea" id="RHEA-COMP:17339"/>
        <dbReference type="Rhea" id="RHEA-COMP:17340"/>
        <dbReference type="ChEBI" id="CHEBI:33019"/>
        <dbReference type="ChEBI" id="CHEBI:61560"/>
        <dbReference type="ChEBI" id="CHEBI:173112"/>
        <dbReference type="EC" id="2.7.7.7"/>
    </reaction>
</comment>
<dbReference type="SMART" id="SM00481">
    <property type="entry name" value="POLIIIAc"/>
    <property type="match status" value="1"/>
</dbReference>
<feature type="compositionally biased region" description="Basic and acidic residues" evidence="14">
    <location>
        <begin position="1051"/>
        <end position="1062"/>
    </location>
</feature>
<dbReference type="CDD" id="cd04485">
    <property type="entry name" value="DnaE_OBF"/>
    <property type="match status" value="1"/>
</dbReference>
<dbReference type="Pfam" id="PF07733">
    <property type="entry name" value="DNA_pol3_alpha"/>
    <property type="match status" value="1"/>
</dbReference>
<dbReference type="Gene3D" id="1.10.150.870">
    <property type="match status" value="1"/>
</dbReference>
<dbReference type="InterPro" id="IPR016195">
    <property type="entry name" value="Pol/histidinol_Pase-like"/>
</dbReference>
<dbReference type="PANTHER" id="PTHR32294">
    <property type="entry name" value="DNA POLYMERASE III SUBUNIT ALPHA"/>
    <property type="match status" value="1"/>
</dbReference>
<dbReference type="Pfam" id="PF02811">
    <property type="entry name" value="PHP"/>
    <property type="match status" value="1"/>
</dbReference>
<dbReference type="InterPro" id="IPR004013">
    <property type="entry name" value="PHP_dom"/>
</dbReference>
<evidence type="ECO:0000256" key="11">
    <source>
        <dbReference type="ARBA" id="ARBA00023204"/>
    </source>
</evidence>
<feature type="compositionally biased region" description="Basic residues" evidence="14">
    <location>
        <begin position="1063"/>
        <end position="1072"/>
    </location>
</feature>
<feature type="region of interest" description="Disordered" evidence="14">
    <location>
        <begin position="1051"/>
        <end position="1084"/>
    </location>
</feature>
<dbReference type="InterPro" id="IPR004805">
    <property type="entry name" value="DnaE2/DnaE/PolC"/>
</dbReference>
<comment type="subcellular location">
    <subcellularLocation>
        <location evidence="1 13">Cytoplasm</location>
    </subcellularLocation>
</comment>
<keyword evidence="17" id="KW-1185">Reference proteome</keyword>
<gene>
    <name evidence="13 16" type="primary">dnaE2</name>
    <name evidence="16" type="ORF">GCM10011503_15600</name>
</gene>
<evidence type="ECO:0000256" key="8">
    <source>
        <dbReference type="ARBA" id="ARBA00022705"/>
    </source>
</evidence>
<comment type="function">
    <text evidence="13">DNA polymerase involved in damage-induced mutagenesis and translesion synthesis (TLS). It is not the major replicative DNA polymerase.</text>
</comment>
<sequence length="1084" mass="121341">MTRYAELAVTTNFSFLHGASHAEELVLQAVSLGLDGIGVADRNTLAGVVRAHLAAKEHGLRLAVGARLVPADGPEMLCYPTDRAAYGRLSKLLSEGKLRAEKGDCLIHVEDILRASDGQIFIFLPPEKPDEDFFALLERLAENRPNAVYLGVNFRFRGRDRERIARLADQAARIGVPIVAINDVLYHHPERRPLQDVVTCIREHCSIEQAGYRLEANSERHLKPPTEMARLFKGFEPAIQRTVDILDRCRFSLDELSYHYPDEPVPPGKTPQQHLEDLTWAGADWRYPAGVPDGVRKALKKELELIAGLDYAPYFLTVHDIVAWARSEGILCQGRGSAANSAVCYCIGITSVDPSVTSLLFERFLSKERKEPPDIDVDFEHERREEVIQYVYRRYGRQRAALTATVICYRPRSAVREVCKALGLSEDISSALAGTVWGAWGSEINARQIREAGLDPDNPMVRRAIILTRQLIGFPRHLSQHVGGFVLTQGLLTETVPIGNAAMDERTFIEWDKDDISALNIMKVDVLALGMLTCIRKAFDFLKLHKGIEHDLASIPQGDEATYDMLCEGDSLGVFQVESRAQMNMLPRLRPRTFYDLVIEVAIVRPGPIQGDMVHPYLRRRKGLESVSYPSPAPEFGPPDELEKILKRTLGVPLFQEQAMQISIDAACFTADEANGLRRAMATFRKVGTIQNYEEMMVSRMIARGYDPAFAHRCFDQVKGFGEYGFPESHAASFALLVYVSSWLKKHHPDVFCAALLNSQPMGFYAPAQIVRDAQEHGVEVRPVDVNLSDWDNILEPDGKNGFCAVRLGFRQVEGLREDEMEALMKARGSGYEHPEDIRRRTGIGRRALEQLAAADAFGSIGMDRREALWAVRGETRGKPLPLFAAADASEQQAEMPVTLPRMPASEHVLQDYQMTRLSLKEHPMSFLRERYRTLGLKTTVEANGLRNGARVRTAGVVLVRQRPGSASGVYFVTLEDETGIANLVIWPRVGEVYRPTLMGARIMLVNGRVQTADNVTHIVANQLIDLTSDLHLLSEDAQFDPLKGAIARADEVHRPIPDRKGPPRRSHRHPRDVRIIPASRDFH</sequence>
<evidence type="ECO:0000256" key="7">
    <source>
        <dbReference type="ARBA" id="ARBA00022695"/>
    </source>
</evidence>
<dbReference type="Pfam" id="PF17657">
    <property type="entry name" value="DNA_pol3_finger"/>
    <property type="match status" value="1"/>
</dbReference>
<dbReference type="InterPro" id="IPR023073">
    <property type="entry name" value="DnaE2"/>
</dbReference>
<dbReference type="InterPro" id="IPR004365">
    <property type="entry name" value="NA-bd_OB_tRNA"/>
</dbReference>
<feature type="domain" description="Polymerase/histidinol phosphatase N-terminal" evidence="15">
    <location>
        <begin position="5"/>
        <end position="72"/>
    </location>
</feature>
<keyword evidence="5 13" id="KW-0963">Cytoplasm</keyword>
<dbReference type="InterPro" id="IPR040982">
    <property type="entry name" value="DNA_pol3_finger"/>
</dbReference>
<keyword evidence="6 13" id="KW-0808">Transferase</keyword>
<evidence type="ECO:0000256" key="10">
    <source>
        <dbReference type="ARBA" id="ARBA00022932"/>
    </source>
</evidence>